<keyword evidence="3" id="KW-1185">Reference proteome</keyword>
<reference evidence="2 3" key="1">
    <citation type="journal article" date="2020" name="Cell">
        <title>Large-Scale Comparative Analyses of Tick Genomes Elucidate Their Genetic Diversity and Vector Capacities.</title>
        <authorList>
            <consortium name="Tick Genome and Microbiome Consortium (TIGMIC)"/>
            <person name="Jia N."/>
            <person name="Wang J."/>
            <person name="Shi W."/>
            <person name="Du L."/>
            <person name="Sun Y."/>
            <person name="Zhan W."/>
            <person name="Jiang J.F."/>
            <person name="Wang Q."/>
            <person name="Zhang B."/>
            <person name="Ji P."/>
            <person name="Bell-Sakyi L."/>
            <person name="Cui X.M."/>
            <person name="Yuan T.T."/>
            <person name="Jiang B.G."/>
            <person name="Yang W.F."/>
            <person name="Lam T.T."/>
            <person name="Chang Q.C."/>
            <person name="Ding S.J."/>
            <person name="Wang X.J."/>
            <person name="Zhu J.G."/>
            <person name="Ruan X.D."/>
            <person name="Zhao L."/>
            <person name="Wei J.T."/>
            <person name="Ye R.Z."/>
            <person name="Que T.C."/>
            <person name="Du C.H."/>
            <person name="Zhou Y.H."/>
            <person name="Cheng J.X."/>
            <person name="Dai P.F."/>
            <person name="Guo W.B."/>
            <person name="Han X.H."/>
            <person name="Huang E.J."/>
            <person name="Li L.F."/>
            <person name="Wei W."/>
            <person name="Gao Y.C."/>
            <person name="Liu J.Z."/>
            <person name="Shao H.Z."/>
            <person name="Wang X."/>
            <person name="Wang C.C."/>
            <person name="Yang T.C."/>
            <person name="Huo Q.B."/>
            <person name="Li W."/>
            <person name="Chen H.Y."/>
            <person name="Chen S.E."/>
            <person name="Zhou L.G."/>
            <person name="Ni X.B."/>
            <person name="Tian J.H."/>
            <person name="Sheng Y."/>
            <person name="Liu T."/>
            <person name="Pan Y.S."/>
            <person name="Xia L.Y."/>
            <person name="Li J."/>
            <person name="Zhao F."/>
            <person name="Cao W.C."/>
        </authorList>
    </citation>
    <scope>NUCLEOTIDE SEQUENCE [LARGE SCALE GENOMIC DNA]</scope>
    <source>
        <strain evidence="2">HaeL-2018</strain>
    </source>
</reference>
<dbReference type="AlphaFoldDB" id="A0A9J6H0T3"/>
<organism evidence="2 3">
    <name type="scientific">Haemaphysalis longicornis</name>
    <name type="common">Bush tick</name>
    <dbReference type="NCBI Taxonomy" id="44386"/>
    <lineage>
        <taxon>Eukaryota</taxon>
        <taxon>Metazoa</taxon>
        <taxon>Ecdysozoa</taxon>
        <taxon>Arthropoda</taxon>
        <taxon>Chelicerata</taxon>
        <taxon>Arachnida</taxon>
        <taxon>Acari</taxon>
        <taxon>Parasitiformes</taxon>
        <taxon>Ixodida</taxon>
        <taxon>Ixodoidea</taxon>
        <taxon>Ixodidae</taxon>
        <taxon>Haemaphysalinae</taxon>
        <taxon>Haemaphysalis</taxon>
    </lineage>
</organism>
<name>A0A9J6H0T3_HAELO</name>
<accession>A0A9J6H0T3</accession>
<sequence>MLGWFMALASMVMIPGYMIYFLLTTPGSLRQRILAGVSPQLTAHGEKEEKEYTFSNTALQA</sequence>
<evidence type="ECO:0000313" key="3">
    <source>
        <dbReference type="Proteomes" id="UP000821853"/>
    </source>
</evidence>
<dbReference type="OrthoDB" id="6581954at2759"/>
<keyword evidence="1" id="KW-0812">Transmembrane</keyword>
<dbReference type="EMBL" id="JABSTR010000011">
    <property type="protein sequence ID" value="KAH9381341.1"/>
    <property type="molecule type" value="Genomic_DNA"/>
</dbReference>
<keyword evidence="1" id="KW-0472">Membrane</keyword>
<keyword evidence="1" id="KW-1133">Transmembrane helix</keyword>
<proteinExistence type="predicted"/>
<gene>
    <name evidence="2" type="ORF">HPB48_011769</name>
</gene>
<comment type="caution">
    <text evidence="2">The sequence shown here is derived from an EMBL/GenBank/DDBJ whole genome shotgun (WGS) entry which is preliminary data.</text>
</comment>
<feature type="transmembrane region" description="Helical" evidence="1">
    <location>
        <begin position="6"/>
        <end position="23"/>
    </location>
</feature>
<dbReference type="VEuPathDB" id="VectorBase:HLOH_051320"/>
<protein>
    <submittedName>
        <fullName evidence="2">Uncharacterized protein</fullName>
    </submittedName>
</protein>
<evidence type="ECO:0000313" key="2">
    <source>
        <dbReference type="EMBL" id="KAH9381341.1"/>
    </source>
</evidence>
<evidence type="ECO:0000256" key="1">
    <source>
        <dbReference type="SAM" id="Phobius"/>
    </source>
</evidence>
<dbReference type="Proteomes" id="UP000821853">
    <property type="component" value="Chromosome 9"/>
</dbReference>